<proteinExistence type="predicted"/>
<feature type="region of interest" description="Disordered" evidence="1">
    <location>
        <begin position="106"/>
        <end position="137"/>
    </location>
</feature>
<comment type="caution">
    <text evidence="2">The sequence shown here is derived from an EMBL/GenBank/DDBJ whole genome shotgun (WGS) entry which is preliminary data.</text>
</comment>
<evidence type="ECO:0000256" key="1">
    <source>
        <dbReference type="SAM" id="MobiDB-lite"/>
    </source>
</evidence>
<protein>
    <submittedName>
        <fullName evidence="2">(Mediterranean fruit fly) hypothetical protein</fullName>
    </submittedName>
</protein>
<dbReference type="OrthoDB" id="8031641at2759"/>
<sequence>MVRIRGVRCGIASDGHILSGEGVFITDKKHVEFARRRKKDFRPECRVCADCAKSLAQLYKFKLSKAIERKRRHSVTVSSSSSVDDFDRIVYRTPRTKHYRDFVKQNAPFNLGGPSQELSQNVDKENQGNNGTTTGNLSTESLIVSEDSTNSSIISGSDRAPSPAAFVALSTSTGNSHNSSLDLRPSTSAAAISAATTKVVIETNDNQQTDAHIKDVTMWRKPLHPVKRKRIHFKEPLEEQQPTALNVHKANQNVVSSNSLTSTDDDDDDDFQPSLNALNGTRLPHIQPIPKRRQFQHVIPTVQDIYMHGITGG</sequence>
<dbReference type="Proteomes" id="UP000606786">
    <property type="component" value="Unassembled WGS sequence"/>
</dbReference>
<organism evidence="2 3">
    <name type="scientific">Ceratitis capitata</name>
    <name type="common">Mediterranean fruit fly</name>
    <name type="synonym">Tephritis capitata</name>
    <dbReference type="NCBI Taxonomy" id="7213"/>
    <lineage>
        <taxon>Eukaryota</taxon>
        <taxon>Metazoa</taxon>
        <taxon>Ecdysozoa</taxon>
        <taxon>Arthropoda</taxon>
        <taxon>Hexapoda</taxon>
        <taxon>Insecta</taxon>
        <taxon>Pterygota</taxon>
        <taxon>Neoptera</taxon>
        <taxon>Endopterygota</taxon>
        <taxon>Diptera</taxon>
        <taxon>Brachycera</taxon>
        <taxon>Muscomorpha</taxon>
        <taxon>Tephritoidea</taxon>
        <taxon>Tephritidae</taxon>
        <taxon>Ceratitis</taxon>
        <taxon>Ceratitis</taxon>
    </lineage>
</organism>
<keyword evidence="3" id="KW-1185">Reference proteome</keyword>
<name>A0A811V2X7_CERCA</name>
<gene>
    <name evidence="2" type="ORF">CCAP1982_LOCUS14165</name>
</gene>
<reference evidence="2" key="1">
    <citation type="submission" date="2020-11" db="EMBL/GenBank/DDBJ databases">
        <authorList>
            <person name="Whitehead M."/>
        </authorList>
    </citation>
    <scope>NUCLEOTIDE SEQUENCE</scope>
    <source>
        <strain evidence="2">EGII</strain>
    </source>
</reference>
<evidence type="ECO:0000313" key="3">
    <source>
        <dbReference type="Proteomes" id="UP000606786"/>
    </source>
</evidence>
<evidence type="ECO:0000313" key="2">
    <source>
        <dbReference type="EMBL" id="CAD7005819.1"/>
    </source>
</evidence>
<dbReference type="EMBL" id="CAJHJT010000034">
    <property type="protein sequence ID" value="CAD7005819.1"/>
    <property type="molecule type" value="Genomic_DNA"/>
</dbReference>
<feature type="region of interest" description="Disordered" evidence="1">
    <location>
        <begin position="257"/>
        <end position="284"/>
    </location>
</feature>
<accession>A0A811V2X7</accession>
<dbReference type="AlphaFoldDB" id="A0A811V2X7"/>